<comment type="similarity">
    <text evidence="2">Belongs to the HPPK family.</text>
</comment>
<keyword evidence="5" id="KW-0808">Transferase</keyword>
<evidence type="ECO:0000259" key="13">
    <source>
        <dbReference type="PROSITE" id="PS00794"/>
    </source>
</evidence>
<dbReference type="InterPro" id="IPR035907">
    <property type="entry name" value="Hppk_sf"/>
</dbReference>
<evidence type="ECO:0000256" key="2">
    <source>
        <dbReference type="ARBA" id="ARBA00005810"/>
    </source>
</evidence>
<evidence type="ECO:0000256" key="11">
    <source>
        <dbReference type="ARBA" id="ARBA00029766"/>
    </source>
</evidence>
<protein>
    <recommendedName>
        <fullName evidence="4">2-amino-4-hydroxy-6-hydroxymethyldihydropteridine pyrophosphokinase</fullName>
        <ecNumber evidence="3">2.7.6.3</ecNumber>
    </recommendedName>
    <alternativeName>
        <fullName evidence="11">6-hydroxymethyl-7,8-dihydropterin pyrophosphokinase</fullName>
    </alternativeName>
    <alternativeName>
        <fullName evidence="12">7,8-dihydro-6-hydroxymethylpterin-pyrophosphokinase</fullName>
    </alternativeName>
</protein>
<keyword evidence="9" id="KW-0289">Folate biosynthesis</keyword>
<evidence type="ECO:0000256" key="12">
    <source>
        <dbReference type="ARBA" id="ARBA00033413"/>
    </source>
</evidence>
<dbReference type="UniPathway" id="UPA00077">
    <property type="reaction ID" value="UER00155"/>
</dbReference>
<dbReference type="GO" id="GO:0005524">
    <property type="term" value="F:ATP binding"/>
    <property type="evidence" value="ECO:0007669"/>
    <property type="project" value="UniProtKB-KW"/>
</dbReference>
<accession>A0A285ZP54</accession>
<dbReference type="GO" id="GO:0016301">
    <property type="term" value="F:kinase activity"/>
    <property type="evidence" value="ECO:0007669"/>
    <property type="project" value="UniProtKB-KW"/>
</dbReference>
<dbReference type="Gene3D" id="3.30.70.560">
    <property type="entry name" value="7,8-Dihydro-6-hydroxymethylpterin-pyrophosphokinase HPPK"/>
    <property type="match status" value="1"/>
</dbReference>
<dbReference type="RefSeq" id="WP_097127517.1">
    <property type="nucleotide sequence ID" value="NZ_OCMT01000001.1"/>
</dbReference>
<keyword evidence="6" id="KW-0547">Nucleotide-binding</keyword>
<dbReference type="SUPFAM" id="SSF55083">
    <property type="entry name" value="6-hydroxymethyl-7,8-dihydropterin pyrophosphokinase, HPPK"/>
    <property type="match status" value="1"/>
</dbReference>
<evidence type="ECO:0000313" key="14">
    <source>
        <dbReference type="EMBL" id="SOD11409.1"/>
    </source>
</evidence>
<keyword evidence="7 14" id="KW-0418">Kinase</keyword>
<dbReference type="CDD" id="cd00483">
    <property type="entry name" value="HPPK"/>
    <property type="match status" value="1"/>
</dbReference>
<proteinExistence type="inferred from homology"/>
<evidence type="ECO:0000256" key="6">
    <source>
        <dbReference type="ARBA" id="ARBA00022741"/>
    </source>
</evidence>
<dbReference type="InterPro" id="IPR000550">
    <property type="entry name" value="Hppk"/>
</dbReference>
<evidence type="ECO:0000256" key="4">
    <source>
        <dbReference type="ARBA" id="ARBA00016218"/>
    </source>
</evidence>
<dbReference type="GO" id="GO:0003848">
    <property type="term" value="F:2-amino-4-hydroxy-6-hydroxymethyldihydropteridine diphosphokinase activity"/>
    <property type="evidence" value="ECO:0007669"/>
    <property type="project" value="UniProtKB-EC"/>
</dbReference>
<dbReference type="GO" id="GO:0046654">
    <property type="term" value="P:tetrahydrofolate biosynthetic process"/>
    <property type="evidence" value="ECO:0007669"/>
    <property type="project" value="UniProtKB-UniPathway"/>
</dbReference>
<comment type="function">
    <text evidence="10">Catalyzes the transfer of pyrophosphate from adenosine triphosphate (ATP) to 6-hydroxymethyl-7,8-dihydropterin, an enzymatic step in folate biosynthesis pathway.</text>
</comment>
<keyword evidence="15" id="KW-1185">Reference proteome</keyword>
<evidence type="ECO:0000256" key="1">
    <source>
        <dbReference type="ARBA" id="ARBA00005051"/>
    </source>
</evidence>
<dbReference type="Pfam" id="PF01288">
    <property type="entry name" value="HPPK"/>
    <property type="match status" value="1"/>
</dbReference>
<evidence type="ECO:0000256" key="7">
    <source>
        <dbReference type="ARBA" id="ARBA00022777"/>
    </source>
</evidence>
<gene>
    <name evidence="14" type="ORF">SAMN06297358_0135</name>
</gene>
<dbReference type="PANTHER" id="PTHR43071">
    <property type="entry name" value="2-AMINO-4-HYDROXY-6-HYDROXYMETHYLDIHYDROPTERIDINE PYROPHOSPHOKINASE"/>
    <property type="match status" value="1"/>
</dbReference>
<evidence type="ECO:0000256" key="9">
    <source>
        <dbReference type="ARBA" id="ARBA00022909"/>
    </source>
</evidence>
<evidence type="ECO:0000256" key="5">
    <source>
        <dbReference type="ARBA" id="ARBA00022679"/>
    </source>
</evidence>
<organism evidence="14 15">
    <name type="scientific">Pedobacter xixiisoli</name>
    <dbReference type="NCBI Taxonomy" id="1476464"/>
    <lineage>
        <taxon>Bacteria</taxon>
        <taxon>Pseudomonadati</taxon>
        <taxon>Bacteroidota</taxon>
        <taxon>Sphingobacteriia</taxon>
        <taxon>Sphingobacteriales</taxon>
        <taxon>Sphingobacteriaceae</taxon>
        <taxon>Pedobacter</taxon>
    </lineage>
</organism>
<reference evidence="15" key="1">
    <citation type="submission" date="2017-09" db="EMBL/GenBank/DDBJ databases">
        <authorList>
            <person name="Varghese N."/>
            <person name="Submissions S."/>
        </authorList>
    </citation>
    <scope>NUCLEOTIDE SEQUENCE [LARGE SCALE GENOMIC DNA]</scope>
    <source>
        <strain evidence="15">CGMCC 1.12803</strain>
    </source>
</reference>
<evidence type="ECO:0000256" key="3">
    <source>
        <dbReference type="ARBA" id="ARBA00013253"/>
    </source>
</evidence>
<dbReference type="EMBL" id="OCMT01000001">
    <property type="protein sequence ID" value="SOD11409.1"/>
    <property type="molecule type" value="Genomic_DNA"/>
</dbReference>
<dbReference type="GO" id="GO:0046656">
    <property type="term" value="P:folic acid biosynthetic process"/>
    <property type="evidence" value="ECO:0007669"/>
    <property type="project" value="UniProtKB-KW"/>
</dbReference>
<evidence type="ECO:0000313" key="15">
    <source>
        <dbReference type="Proteomes" id="UP000219281"/>
    </source>
</evidence>
<dbReference type="AlphaFoldDB" id="A0A285ZP54"/>
<keyword evidence="8" id="KW-0067">ATP-binding</keyword>
<sequence>MELEQRNAYLLLGTNLGDRTQNLNTAIAFIEREVGPVFVKSSVYETAAWGKTDQPSFLNQAVGVKSDLEPLQLLKVLLAIEQKMGRVRLERWGERLIDIDIIFYGDVIVNDRNDLHLPHPEMHKRRFVLQPLNEIAENFIHPIFKEKISSILTNLSDELTVEKITKYNND</sequence>
<feature type="domain" description="7,8-dihydro-6-hydroxymethylpterin-pyrophosphokinase" evidence="13">
    <location>
        <begin position="91"/>
        <end position="102"/>
    </location>
</feature>
<comment type="pathway">
    <text evidence="1">Cofactor biosynthesis; tetrahydrofolate biosynthesis; 2-amino-4-hydroxy-6-hydroxymethyl-7,8-dihydropteridine diphosphate from 7,8-dihydroneopterin triphosphate: step 4/4.</text>
</comment>
<dbReference type="PROSITE" id="PS00794">
    <property type="entry name" value="HPPK"/>
    <property type="match status" value="1"/>
</dbReference>
<dbReference type="PANTHER" id="PTHR43071:SF1">
    <property type="entry name" value="2-AMINO-4-HYDROXY-6-HYDROXYMETHYLDIHYDROPTERIDINE PYROPHOSPHOKINASE"/>
    <property type="match status" value="1"/>
</dbReference>
<dbReference type="Proteomes" id="UP000219281">
    <property type="component" value="Unassembled WGS sequence"/>
</dbReference>
<dbReference type="OrthoDB" id="9808041at2"/>
<dbReference type="NCBIfam" id="TIGR01498">
    <property type="entry name" value="folK"/>
    <property type="match status" value="1"/>
</dbReference>
<evidence type="ECO:0000256" key="10">
    <source>
        <dbReference type="ARBA" id="ARBA00029409"/>
    </source>
</evidence>
<evidence type="ECO:0000256" key="8">
    <source>
        <dbReference type="ARBA" id="ARBA00022840"/>
    </source>
</evidence>
<dbReference type="EC" id="2.7.6.3" evidence="3"/>
<name>A0A285ZP54_9SPHI</name>